<comment type="caution">
    <text evidence="3">The sequence shown here is derived from an EMBL/GenBank/DDBJ whole genome shotgun (WGS) entry which is preliminary data.</text>
</comment>
<keyword evidence="1" id="KW-0472">Membrane</keyword>
<dbReference type="Pfam" id="PF07885">
    <property type="entry name" value="Ion_trans_2"/>
    <property type="match status" value="1"/>
</dbReference>
<dbReference type="Proteomes" id="UP001301653">
    <property type="component" value="Unassembled WGS sequence"/>
</dbReference>
<keyword evidence="1" id="KW-1133">Transmembrane helix</keyword>
<organism evidence="3 4">
    <name type="scientific">Stenotrophomonas capsici</name>
    <dbReference type="NCBI Taxonomy" id="3110230"/>
    <lineage>
        <taxon>Bacteria</taxon>
        <taxon>Pseudomonadati</taxon>
        <taxon>Pseudomonadota</taxon>
        <taxon>Gammaproteobacteria</taxon>
        <taxon>Lysobacterales</taxon>
        <taxon>Lysobacteraceae</taxon>
        <taxon>Stenotrophomonas</taxon>
    </lineage>
</organism>
<feature type="transmembrane region" description="Helical" evidence="1">
    <location>
        <begin position="55"/>
        <end position="72"/>
    </location>
</feature>
<feature type="transmembrane region" description="Helical" evidence="1">
    <location>
        <begin position="140"/>
        <end position="158"/>
    </location>
</feature>
<feature type="transmembrane region" description="Helical" evidence="1">
    <location>
        <begin position="78"/>
        <end position="98"/>
    </location>
</feature>
<evidence type="ECO:0000259" key="2">
    <source>
        <dbReference type="Pfam" id="PF07885"/>
    </source>
</evidence>
<gene>
    <name evidence="3" type="ORF">VA603_13270</name>
</gene>
<dbReference type="Gene3D" id="1.10.287.70">
    <property type="match status" value="1"/>
</dbReference>
<proteinExistence type="predicted"/>
<reference evidence="3 4" key="1">
    <citation type="submission" date="2023-12" db="EMBL/GenBank/DDBJ databases">
        <title>Stenotrophomonas guangdongensis sp. nov., isolated from wilted pepper plants (Capsicum annuum).</title>
        <authorList>
            <person name="Qiu M."/>
            <person name="Li Y."/>
            <person name="Liu Q."/>
            <person name="Zhang X."/>
            <person name="Huang Y."/>
            <person name="Guo R."/>
            <person name="Hu M."/>
            <person name="Zhou J."/>
            <person name="Zhou X."/>
        </authorList>
    </citation>
    <scope>NUCLEOTIDE SEQUENCE [LARGE SCALE GENOMIC DNA]</scope>
    <source>
        <strain evidence="3 4">MH1</strain>
    </source>
</reference>
<feature type="domain" description="Potassium channel" evidence="2">
    <location>
        <begin position="150"/>
        <end position="227"/>
    </location>
</feature>
<sequence length="237" mass="26003">MSVGPEGARPEGLRVRAHLRWLALARRHPSAWLLAVQLLGVLLYPAMEHLTAGRVLFNAFGMAVLGLSVWVVRRSPLGIWVALTLAIPAVVFSVAGAVLQRHAFTTTSQVLECLLYFYTTCSLIAYMLQDHEVTRDELFAAGATFTLLAWAFAFAYSVCQQWYPGSFIASSEGEIRSWVELLYLSFSLLSGVGLSDVTPVHPQARALVMLEQFSGVMYVALVVSRLVGLTISKARKG</sequence>
<feature type="transmembrane region" description="Helical" evidence="1">
    <location>
        <begin position="110"/>
        <end position="128"/>
    </location>
</feature>
<dbReference type="SUPFAM" id="SSF81324">
    <property type="entry name" value="Voltage-gated potassium channels"/>
    <property type="match status" value="1"/>
</dbReference>
<feature type="transmembrane region" description="Helical" evidence="1">
    <location>
        <begin position="215"/>
        <end position="232"/>
    </location>
</feature>
<evidence type="ECO:0000256" key="1">
    <source>
        <dbReference type="SAM" id="Phobius"/>
    </source>
</evidence>
<keyword evidence="1" id="KW-0812">Transmembrane</keyword>
<protein>
    <submittedName>
        <fullName evidence="3">Ion channel</fullName>
    </submittedName>
</protein>
<dbReference type="InterPro" id="IPR013099">
    <property type="entry name" value="K_chnl_dom"/>
</dbReference>
<evidence type="ECO:0000313" key="3">
    <source>
        <dbReference type="EMBL" id="MEA5668513.1"/>
    </source>
</evidence>
<evidence type="ECO:0000313" key="4">
    <source>
        <dbReference type="Proteomes" id="UP001301653"/>
    </source>
</evidence>
<name>A0ABU5V6T3_9GAMM</name>
<accession>A0ABU5V6T3</accession>
<dbReference type="RefSeq" id="WP_323439136.1">
    <property type="nucleotide sequence ID" value="NZ_JAYFUH010000249.1"/>
</dbReference>
<keyword evidence="4" id="KW-1185">Reference proteome</keyword>
<dbReference type="EMBL" id="JAYFUH010000249">
    <property type="protein sequence ID" value="MEA5668513.1"/>
    <property type="molecule type" value="Genomic_DNA"/>
</dbReference>